<keyword evidence="3" id="KW-0482">Metalloprotease</keyword>
<name>A0A9D9HHR5_9BACT</name>
<dbReference type="InterPro" id="IPR024079">
    <property type="entry name" value="MetalloPept_cat_dom_sf"/>
</dbReference>
<organism evidence="3 4">
    <name type="scientific">Candidatus Cryptobacteroides intestinavium</name>
    <dbReference type="NCBI Taxonomy" id="2840766"/>
    <lineage>
        <taxon>Bacteria</taxon>
        <taxon>Pseudomonadati</taxon>
        <taxon>Bacteroidota</taxon>
        <taxon>Bacteroidia</taxon>
        <taxon>Bacteroidales</taxon>
        <taxon>Candidatus Cryptobacteroides</taxon>
    </lineage>
</organism>
<dbReference type="PANTHER" id="PTHR38478">
    <property type="entry name" value="PEPTIDASE M1A AND M12B"/>
    <property type="match status" value="1"/>
</dbReference>
<dbReference type="PANTHER" id="PTHR38478:SF1">
    <property type="entry name" value="ZINC DEPENDENT METALLOPROTEASE DOMAIN LIPOPROTEIN"/>
    <property type="match status" value="1"/>
</dbReference>
<dbReference type="EMBL" id="JADIMI010000048">
    <property type="protein sequence ID" value="MBO8452206.1"/>
    <property type="molecule type" value="Genomic_DNA"/>
</dbReference>
<reference evidence="3" key="1">
    <citation type="submission" date="2020-10" db="EMBL/GenBank/DDBJ databases">
        <authorList>
            <person name="Gilroy R."/>
        </authorList>
    </citation>
    <scope>NUCLEOTIDE SEQUENCE</scope>
    <source>
        <strain evidence="3">B1-20833</strain>
    </source>
</reference>
<evidence type="ECO:0000259" key="2">
    <source>
        <dbReference type="Pfam" id="PF17148"/>
    </source>
</evidence>
<dbReference type="SUPFAM" id="SSF55486">
    <property type="entry name" value="Metalloproteases ('zincins'), catalytic domain"/>
    <property type="match status" value="1"/>
</dbReference>
<protein>
    <submittedName>
        <fullName evidence="3">Zinc-dependent metalloprotease</fullName>
    </submittedName>
</protein>
<feature type="non-terminal residue" evidence="3">
    <location>
        <position position="1"/>
    </location>
</feature>
<dbReference type="Gene3D" id="3.40.390.10">
    <property type="entry name" value="Collagenase (Catalytic Domain)"/>
    <property type="match status" value="1"/>
</dbReference>
<proteinExistence type="predicted"/>
<comment type="caution">
    <text evidence="3">The sequence shown here is derived from an EMBL/GenBank/DDBJ whole genome shotgun (WGS) entry which is preliminary data.</text>
</comment>
<dbReference type="Proteomes" id="UP000823661">
    <property type="component" value="Unassembled WGS sequence"/>
</dbReference>
<reference evidence="3" key="2">
    <citation type="journal article" date="2021" name="PeerJ">
        <title>Extensive microbial diversity within the chicken gut microbiome revealed by metagenomics and culture.</title>
        <authorList>
            <person name="Gilroy R."/>
            <person name="Ravi A."/>
            <person name="Getino M."/>
            <person name="Pursley I."/>
            <person name="Horton D.L."/>
            <person name="Alikhan N.F."/>
            <person name="Baker D."/>
            <person name="Gharbi K."/>
            <person name="Hall N."/>
            <person name="Watson M."/>
            <person name="Adriaenssens E.M."/>
            <person name="Foster-Nyarko E."/>
            <person name="Jarju S."/>
            <person name="Secka A."/>
            <person name="Antonio M."/>
            <person name="Oren A."/>
            <person name="Chaudhuri R.R."/>
            <person name="La Ragione R."/>
            <person name="Hildebrand F."/>
            <person name="Pallen M.J."/>
        </authorList>
    </citation>
    <scope>NUCLEOTIDE SEQUENCE</scope>
    <source>
        <strain evidence="3">B1-20833</strain>
    </source>
</reference>
<evidence type="ECO:0000313" key="3">
    <source>
        <dbReference type="EMBL" id="MBO8452206.1"/>
    </source>
</evidence>
<feature type="domain" description="EcxA zinc-binding" evidence="1">
    <location>
        <begin position="332"/>
        <end position="596"/>
    </location>
</feature>
<keyword evidence="3" id="KW-0645">Protease</keyword>
<evidence type="ECO:0000259" key="1">
    <source>
        <dbReference type="Pfam" id="PF16313"/>
    </source>
</evidence>
<dbReference type="Pfam" id="PF17148">
    <property type="entry name" value="DUF5117"/>
    <property type="match status" value="1"/>
</dbReference>
<sequence>VFTTVIDTDFEPAPDAKFGYTGDRFGPMIFRFVREGDELVLQQATGFAASIYHSGNGGHPVSTDNPERDHLHALYAERNEYMEMKRFPILDERDGCMVIPVSDWLEDDAYFGLLPYTAALRIGSRIEHRSRLLEVEHRKEQVIIRYNLMYAPMLIPGGSRDTTAWTVGVCLTLLPRERMQPVYADSRVGYFRIPAVREDPTGIYLEDASVIKKFRDSVTFCVYPGFPEHLLPPVRRAVDNWDRIFRKYGLDGGVRLLEPQPEDFETGKFRVDDARISWIKYNKAPGNSNAYGRVYTDVRTGETLCAYLGIFSGVDRTLDRWYLSQTGNIDPVPEDMYMAMFEMVATHEIGHTLGLEHNFYGSRRFTTEQLRDSALMARLSHGSSIMDYMRLNYAAMPEDGISMVDRVPVIGPYDEAAICWGYGDFLSSKERSEYAAWMFSTDSLRYIPQSIDDPLTQAEDLGSEPMRTAANCMLHLSRAIESYQSRAAAADTIAGTDAASLARKAAIMKALPDSAFVYSAVSSQYRQFVEHALMFIGGRPKMVESGGRTVSVPISSGIQEEAMDFIRKYVFDPPQWAAWIVDDDYVEYVKSRIMRNLSRAKEKSLTRENGAFDMSIEKDRLILEMDETFISVDAQIDSGAGLRNRPLPSTPVFRCKGRADITDTLYRLLSSPVIREKYGLLSVHGNIFDVAGYRKVDDGFILTLDLKYRYYPERPVVEMFPVAGTLPVKVSFHIRYNTPVRQDTVLKEEISLAVANTVPQFYRRQLKRAVRRYNRECGTAIVINETPGRIDAGCKAAVSFDVLGSGMSVYSVPDFFRLNIGADNIPDKRTIRHKFRMALDYLTESEIAVIP</sequence>
<keyword evidence="3" id="KW-0378">Hydrolase</keyword>
<dbReference type="AlphaFoldDB" id="A0A9D9HHR5"/>
<dbReference type="InterPro" id="IPR033413">
    <property type="entry name" value="DUF5117"/>
</dbReference>
<evidence type="ECO:0000313" key="4">
    <source>
        <dbReference type="Proteomes" id="UP000823661"/>
    </source>
</evidence>
<gene>
    <name evidence="3" type="ORF">IAC06_04915</name>
</gene>
<accession>A0A9D9HHR5</accession>
<dbReference type="Pfam" id="PF16313">
    <property type="entry name" value="DUF4953"/>
    <property type="match status" value="1"/>
</dbReference>
<dbReference type="GO" id="GO:0008237">
    <property type="term" value="F:metallopeptidase activity"/>
    <property type="evidence" value="ECO:0007669"/>
    <property type="project" value="UniProtKB-KW"/>
</dbReference>
<feature type="domain" description="DUF5117" evidence="2">
    <location>
        <begin position="83"/>
        <end position="215"/>
    </location>
</feature>
<dbReference type="InterPro" id="IPR032534">
    <property type="entry name" value="EcxA_zinc-bd"/>
</dbReference>